<evidence type="ECO:0000256" key="1">
    <source>
        <dbReference type="ARBA" id="ARBA00004127"/>
    </source>
</evidence>
<feature type="transmembrane region" description="Helical" evidence="5">
    <location>
        <begin position="167"/>
        <end position="187"/>
    </location>
</feature>
<name>A0A364V8Y6_9CORY</name>
<keyword evidence="3 5" id="KW-1133">Transmembrane helix</keyword>
<keyword evidence="7" id="KW-1185">Reference proteome</keyword>
<dbReference type="GO" id="GO:0030026">
    <property type="term" value="P:intracellular manganese ion homeostasis"/>
    <property type="evidence" value="ECO:0007669"/>
    <property type="project" value="InterPro"/>
</dbReference>
<feature type="transmembrane region" description="Helical" evidence="5">
    <location>
        <begin position="139"/>
        <end position="161"/>
    </location>
</feature>
<feature type="transmembrane region" description="Helical" evidence="5">
    <location>
        <begin position="302"/>
        <end position="326"/>
    </location>
</feature>
<protein>
    <submittedName>
        <fullName evidence="6">Rubrerythrin family protein</fullName>
    </submittedName>
</protein>
<sequence length="359" mass="38132">MHRSEPTRRQINRWRQYLANERAEGALYREIARKRTGEEREILLSIAEAESRHEAYWRNRLGEHVGLPRKASLGTRMMAWMAKRFGTFFVLALMQSAEARNKYVDDVDASDQIAADEAIHAEIVRGLAARGRARMSGDFRAAVFGANDGLVSNLALVLGMVGSGASAHVVLVTGLAGLLAGALSMAAGEYVSVTSQQELLAANRPDPEAAGALPKLDVQANELELVYRARGMTPEDAQLKAQRAFEAIREREEAAEGAIDVEPREEDHGGSGLSAALSSFLCFGVGALIPVLPYIFGASGAVAAWIAGVLVSLALLITGATVGLLSGVAPGKRALRQLLIGIGAAGVTFGLGSIFNVSV</sequence>
<feature type="transmembrane region" description="Helical" evidence="5">
    <location>
        <begin position="273"/>
        <end position="296"/>
    </location>
</feature>
<dbReference type="CDD" id="cd02433">
    <property type="entry name" value="Nodulin-21_like_2"/>
    <property type="match status" value="1"/>
</dbReference>
<dbReference type="Proteomes" id="UP000251577">
    <property type="component" value="Unassembled WGS sequence"/>
</dbReference>
<dbReference type="EMBL" id="QHCV01000002">
    <property type="protein sequence ID" value="RAV33120.1"/>
    <property type="molecule type" value="Genomic_DNA"/>
</dbReference>
<evidence type="ECO:0000256" key="5">
    <source>
        <dbReference type="SAM" id="Phobius"/>
    </source>
</evidence>
<organism evidence="6 7">
    <name type="scientific">Corynebacterium heidelbergense</name>
    <dbReference type="NCBI Taxonomy" id="2055947"/>
    <lineage>
        <taxon>Bacteria</taxon>
        <taxon>Bacillati</taxon>
        <taxon>Actinomycetota</taxon>
        <taxon>Actinomycetes</taxon>
        <taxon>Mycobacteriales</taxon>
        <taxon>Corynebacteriaceae</taxon>
        <taxon>Corynebacterium</taxon>
    </lineage>
</organism>
<dbReference type="SUPFAM" id="SSF47240">
    <property type="entry name" value="Ferritin-like"/>
    <property type="match status" value="1"/>
</dbReference>
<evidence type="ECO:0000313" key="6">
    <source>
        <dbReference type="EMBL" id="RAV33120.1"/>
    </source>
</evidence>
<dbReference type="AlphaFoldDB" id="A0A364V8Y6"/>
<keyword evidence="2 5" id="KW-0812">Transmembrane</keyword>
<accession>A0A364V8Y6</accession>
<comment type="subcellular location">
    <subcellularLocation>
        <location evidence="1">Endomembrane system</location>
        <topology evidence="1">Multi-pass membrane protein</topology>
    </subcellularLocation>
</comment>
<evidence type="ECO:0000256" key="3">
    <source>
        <dbReference type="ARBA" id="ARBA00022989"/>
    </source>
</evidence>
<dbReference type="InterPro" id="IPR039376">
    <property type="entry name" value="Ferritin_CCC1_N"/>
</dbReference>
<dbReference type="PANTHER" id="PTHR31851">
    <property type="entry name" value="FE(2+)/MN(2+) TRANSPORTER PCL1"/>
    <property type="match status" value="1"/>
</dbReference>
<evidence type="ECO:0000313" key="7">
    <source>
        <dbReference type="Proteomes" id="UP000251577"/>
    </source>
</evidence>
<feature type="transmembrane region" description="Helical" evidence="5">
    <location>
        <begin position="338"/>
        <end position="357"/>
    </location>
</feature>
<dbReference type="GO" id="GO:0005384">
    <property type="term" value="F:manganese ion transmembrane transporter activity"/>
    <property type="evidence" value="ECO:0007669"/>
    <property type="project" value="InterPro"/>
</dbReference>
<dbReference type="RefSeq" id="WP_113629922.1">
    <property type="nucleotide sequence ID" value="NZ_QHCV01000002.1"/>
</dbReference>
<proteinExistence type="predicted"/>
<dbReference type="Pfam" id="PF01988">
    <property type="entry name" value="VIT1"/>
    <property type="match status" value="1"/>
</dbReference>
<dbReference type="CDD" id="cd01044">
    <property type="entry name" value="Ferritin_CCC1_N"/>
    <property type="match status" value="1"/>
</dbReference>
<reference evidence="6 7" key="1">
    <citation type="journal article" date="2018" name="Syst. Appl. Microbiol.">
        <title>Corynebacterium heidelbergense sp. nov., isolated from the preen glands of Egyptian geese (Alopochen aegyptiacus).</title>
        <authorList>
            <person name="Braun M.S."/>
            <person name="Wang E."/>
            <person name="Zimmermann S."/>
            <person name="Wink M."/>
        </authorList>
    </citation>
    <scope>NUCLEOTIDE SEQUENCE [LARGE SCALE GENOMIC DNA]</scope>
    <source>
        <strain evidence="6 7">647</strain>
    </source>
</reference>
<keyword evidence="4 5" id="KW-0472">Membrane</keyword>
<comment type="caution">
    <text evidence="6">The sequence shown here is derived from an EMBL/GenBank/DDBJ whole genome shotgun (WGS) entry which is preliminary data.</text>
</comment>
<evidence type="ECO:0000256" key="4">
    <source>
        <dbReference type="ARBA" id="ARBA00023136"/>
    </source>
</evidence>
<dbReference type="InterPro" id="IPR009078">
    <property type="entry name" value="Ferritin-like_SF"/>
</dbReference>
<evidence type="ECO:0000256" key="2">
    <source>
        <dbReference type="ARBA" id="ARBA00022692"/>
    </source>
</evidence>
<gene>
    <name evidence="6" type="ORF">DLJ54_00390</name>
</gene>
<dbReference type="GO" id="GO:0012505">
    <property type="term" value="C:endomembrane system"/>
    <property type="evidence" value="ECO:0007669"/>
    <property type="project" value="UniProtKB-SubCell"/>
</dbReference>
<dbReference type="InterPro" id="IPR008217">
    <property type="entry name" value="Ccc1_fam"/>
</dbReference>